<dbReference type="Proteomes" id="UP000326554">
    <property type="component" value="Unassembled WGS sequence"/>
</dbReference>
<dbReference type="GO" id="GO:0016020">
    <property type="term" value="C:membrane"/>
    <property type="evidence" value="ECO:0007669"/>
    <property type="project" value="UniProtKB-SubCell"/>
</dbReference>
<dbReference type="AlphaFoldDB" id="A0A5J5GKZ4"/>
<reference evidence="6 7" key="1">
    <citation type="submission" date="2019-09" db="EMBL/GenBank/DDBJ databases">
        <authorList>
            <person name="Park J.-S."/>
            <person name="Choi H.-J."/>
        </authorList>
    </citation>
    <scope>NUCLEOTIDE SEQUENCE [LARGE SCALE GENOMIC DNA]</scope>
    <source>
        <strain evidence="6 7">176SS1-4</strain>
    </source>
</reference>
<evidence type="ECO:0000256" key="4">
    <source>
        <dbReference type="ARBA" id="ARBA00023136"/>
    </source>
</evidence>
<evidence type="ECO:0000313" key="6">
    <source>
        <dbReference type="EMBL" id="KAA9008996.1"/>
    </source>
</evidence>
<evidence type="ECO:0000256" key="2">
    <source>
        <dbReference type="ARBA" id="ARBA00022692"/>
    </source>
</evidence>
<comment type="caution">
    <text evidence="6">The sequence shown here is derived from an EMBL/GenBank/DDBJ whole genome shotgun (WGS) entry which is preliminary data.</text>
</comment>
<gene>
    <name evidence="6" type="ORF">F3S47_06990</name>
</gene>
<organism evidence="6 7">
    <name type="scientific">Histidinibacterium aquaticum</name>
    <dbReference type="NCBI Taxonomy" id="2613962"/>
    <lineage>
        <taxon>Bacteria</taxon>
        <taxon>Pseudomonadati</taxon>
        <taxon>Pseudomonadota</taxon>
        <taxon>Alphaproteobacteria</taxon>
        <taxon>Rhodobacterales</taxon>
        <taxon>Paracoccaceae</taxon>
        <taxon>Histidinibacterium</taxon>
    </lineage>
</organism>
<dbReference type="EMBL" id="VYQE01000002">
    <property type="protein sequence ID" value="KAA9008996.1"/>
    <property type="molecule type" value="Genomic_DNA"/>
</dbReference>
<dbReference type="Pfam" id="PF07681">
    <property type="entry name" value="DoxX"/>
    <property type="match status" value="1"/>
</dbReference>
<feature type="transmembrane region" description="Helical" evidence="5">
    <location>
        <begin position="44"/>
        <end position="62"/>
    </location>
</feature>
<evidence type="ECO:0000256" key="5">
    <source>
        <dbReference type="SAM" id="Phobius"/>
    </source>
</evidence>
<proteinExistence type="predicted"/>
<evidence type="ECO:0000313" key="7">
    <source>
        <dbReference type="Proteomes" id="UP000326554"/>
    </source>
</evidence>
<keyword evidence="7" id="KW-1185">Reference proteome</keyword>
<keyword evidence="2 5" id="KW-0812">Transmembrane</keyword>
<evidence type="ECO:0000256" key="1">
    <source>
        <dbReference type="ARBA" id="ARBA00004141"/>
    </source>
</evidence>
<dbReference type="RefSeq" id="WP_150444529.1">
    <property type="nucleotide sequence ID" value="NZ_VYQE01000002.1"/>
</dbReference>
<keyword evidence="3 5" id="KW-1133">Transmembrane helix</keyword>
<evidence type="ECO:0000256" key="3">
    <source>
        <dbReference type="ARBA" id="ARBA00022989"/>
    </source>
</evidence>
<name>A0A5J5GKZ4_9RHOB</name>
<protein>
    <submittedName>
        <fullName evidence="6">DoxX family membrane protein</fullName>
    </submittedName>
</protein>
<sequence>MTWKDAAAFTARLLIALLFLGGAAQKVADPGPASDLLALRGWPPWLLWPALAFNLAAGLLLLAGRLVPATALALAAYCAVTSLFHFQPDEPWQMTIFVKNWAIAGGCLALSALGPGRWRL</sequence>
<accession>A0A5J5GKZ4</accession>
<comment type="subcellular location">
    <subcellularLocation>
        <location evidence="1">Membrane</location>
        <topology evidence="1">Multi-pass membrane protein</topology>
    </subcellularLocation>
</comment>
<keyword evidence="4 5" id="KW-0472">Membrane</keyword>
<dbReference type="InterPro" id="IPR032808">
    <property type="entry name" value="DoxX"/>
</dbReference>